<evidence type="ECO:0000256" key="1">
    <source>
        <dbReference type="SAM" id="MobiDB-lite"/>
    </source>
</evidence>
<evidence type="ECO:0000313" key="3">
    <source>
        <dbReference type="Proteomes" id="UP000314294"/>
    </source>
</evidence>
<name>A0A4Z2HQR8_9TELE</name>
<dbReference type="AlphaFoldDB" id="A0A4Z2HQR8"/>
<organism evidence="2 3">
    <name type="scientific">Liparis tanakae</name>
    <name type="common">Tanaka's snailfish</name>
    <dbReference type="NCBI Taxonomy" id="230148"/>
    <lineage>
        <taxon>Eukaryota</taxon>
        <taxon>Metazoa</taxon>
        <taxon>Chordata</taxon>
        <taxon>Craniata</taxon>
        <taxon>Vertebrata</taxon>
        <taxon>Euteleostomi</taxon>
        <taxon>Actinopterygii</taxon>
        <taxon>Neopterygii</taxon>
        <taxon>Teleostei</taxon>
        <taxon>Neoteleostei</taxon>
        <taxon>Acanthomorphata</taxon>
        <taxon>Eupercaria</taxon>
        <taxon>Perciformes</taxon>
        <taxon>Cottioidei</taxon>
        <taxon>Cottales</taxon>
        <taxon>Liparidae</taxon>
        <taxon>Liparis</taxon>
    </lineage>
</organism>
<feature type="region of interest" description="Disordered" evidence="1">
    <location>
        <begin position="1"/>
        <end position="59"/>
    </location>
</feature>
<evidence type="ECO:0000313" key="2">
    <source>
        <dbReference type="EMBL" id="TNN67645.1"/>
    </source>
</evidence>
<dbReference type="Proteomes" id="UP000314294">
    <property type="component" value="Unassembled WGS sequence"/>
</dbReference>
<proteinExistence type="predicted"/>
<keyword evidence="3" id="KW-1185">Reference proteome</keyword>
<comment type="caution">
    <text evidence="2">The sequence shown here is derived from an EMBL/GenBank/DDBJ whole genome shotgun (WGS) entry which is preliminary data.</text>
</comment>
<accession>A0A4Z2HQR8</accession>
<dbReference type="EMBL" id="SRLO01000200">
    <property type="protein sequence ID" value="TNN67645.1"/>
    <property type="molecule type" value="Genomic_DNA"/>
</dbReference>
<sequence>MVLTKGEADQRGSRRARTETRLEVSLHGDGEQERRKGGAMDKERNTETGQENRERHVPV</sequence>
<reference evidence="2 3" key="1">
    <citation type="submission" date="2019-03" db="EMBL/GenBank/DDBJ databases">
        <title>First draft genome of Liparis tanakae, snailfish: a comprehensive survey of snailfish specific genes.</title>
        <authorList>
            <person name="Kim W."/>
            <person name="Song I."/>
            <person name="Jeong J.-H."/>
            <person name="Kim D."/>
            <person name="Kim S."/>
            <person name="Ryu S."/>
            <person name="Song J.Y."/>
            <person name="Lee S.K."/>
        </authorList>
    </citation>
    <scope>NUCLEOTIDE SEQUENCE [LARGE SCALE GENOMIC DNA]</scope>
    <source>
        <tissue evidence="2">Muscle</tissue>
    </source>
</reference>
<protein>
    <submittedName>
        <fullName evidence="2">Uncharacterized protein</fullName>
    </submittedName>
</protein>
<gene>
    <name evidence="2" type="ORF">EYF80_022109</name>
</gene>